<accession>A0AAE3YKS6</accession>
<dbReference type="InterPro" id="IPR011990">
    <property type="entry name" value="TPR-like_helical_dom_sf"/>
</dbReference>
<evidence type="ECO:0000313" key="1">
    <source>
        <dbReference type="EMBL" id="MDR7274337.1"/>
    </source>
</evidence>
<proteinExistence type="predicted"/>
<dbReference type="EMBL" id="JAVDYB010000001">
    <property type="protein sequence ID" value="MDR7274337.1"/>
    <property type="molecule type" value="Genomic_DNA"/>
</dbReference>
<protein>
    <submittedName>
        <fullName evidence="1">HEXXH motif-containing protein</fullName>
    </submittedName>
</protein>
<sequence length="545" mass="58065">MTENPALTAGFNVAEAWNALERAQDAAPEAITGLLMHPHVGAWIAYALRRHRGGTSSDAPIAHDFGQLTALALAAAALAGQDFTTRVPLRDGRANVPCFGMAHFDGAAGWDTAEAGTTGGRLWLSHGGTRIDVPASGDGDGWYALRRVTAGDGPRLSVWLDDLDPLRDLADPVAPARLSAAELSRWTELITDAWSILCRVNPEMAAAMEVGVTSLVPLPVNDGWDTRSASTGDAFGAIMCSLPPDAVTLAVSLAHEFMHIKLGGLMHLVPLMGAGGEPTLYAPWRDDPRPPGGLLQGVYAFAGIADFWRRYLRQAGPDEAAIVEFEYAYARSQAQEGLATAQAAPELTEAGRRFTDALGAELASWPRDETPGSAAELARLVADAHRAGWRIRHCRPDPADIETLRDALRAAAPVTSRVRASTVRPDPAMRHWSQGRLGLARRRIVAPDRFEASPGEAWGAGLFPADLALFRGDARTAVREFGELVAEDPGRPDAWTGLGLALRADGDKAAAAALLERPEIVAALYPGAGRSPRDLADWVGTEVLR</sequence>
<dbReference type="SUPFAM" id="SSF48452">
    <property type="entry name" value="TPR-like"/>
    <property type="match status" value="1"/>
</dbReference>
<dbReference type="InterPro" id="IPR026337">
    <property type="entry name" value="AKG_HExxH"/>
</dbReference>
<reference evidence="1" key="1">
    <citation type="submission" date="2023-07" db="EMBL/GenBank/DDBJ databases">
        <title>Sequencing the genomes of 1000 actinobacteria strains.</title>
        <authorList>
            <person name="Klenk H.-P."/>
        </authorList>
    </citation>
    <scope>NUCLEOTIDE SEQUENCE</scope>
    <source>
        <strain evidence="1">DSM 44707</strain>
    </source>
</reference>
<comment type="caution">
    <text evidence="1">The sequence shown here is derived from an EMBL/GenBank/DDBJ whole genome shotgun (WGS) entry which is preliminary data.</text>
</comment>
<dbReference type="AlphaFoldDB" id="A0AAE3YKS6"/>
<dbReference type="Gene3D" id="1.25.40.10">
    <property type="entry name" value="Tetratricopeptide repeat domain"/>
    <property type="match status" value="1"/>
</dbReference>
<dbReference type="RefSeq" id="WP_310363904.1">
    <property type="nucleotide sequence ID" value="NZ_JAVDYB010000001.1"/>
</dbReference>
<dbReference type="NCBIfam" id="TIGR04267">
    <property type="entry name" value="mod_HExxH"/>
    <property type="match status" value="1"/>
</dbReference>
<name>A0AAE3YKS6_9ACTN</name>
<gene>
    <name evidence="1" type="ORF">J2S41_001115</name>
</gene>
<keyword evidence="2" id="KW-1185">Reference proteome</keyword>
<organism evidence="1 2">
    <name type="scientific">Catenuloplanes atrovinosus</name>
    <dbReference type="NCBI Taxonomy" id="137266"/>
    <lineage>
        <taxon>Bacteria</taxon>
        <taxon>Bacillati</taxon>
        <taxon>Actinomycetota</taxon>
        <taxon>Actinomycetes</taxon>
        <taxon>Micromonosporales</taxon>
        <taxon>Micromonosporaceae</taxon>
        <taxon>Catenuloplanes</taxon>
    </lineage>
</organism>
<evidence type="ECO:0000313" key="2">
    <source>
        <dbReference type="Proteomes" id="UP001183643"/>
    </source>
</evidence>
<dbReference type="Proteomes" id="UP001183643">
    <property type="component" value="Unassembled WGS sequence"/>
</dbReference>